<feature type="compositionally biased region" description="Basic and acidic residues" evidence="1">
    <location>
        <begin position="57"/>
        <end position="74"/>
    </location>
</feature>
<name>A0A0V7ZL19_9CYAN</name>
<proteinExistence type="predicted"/>
<sequence length="96" mass="10562">MDGEFVRRKSSTWGNSSKPKSSLFSSRGFTPPEQQIPVEIPEEIPEPVFLKSVLNSRSKESPLESEQENLKEQGDVSLKSDALEPTDGAELIAQAS</sequence>
<organism evidence="2 4">
    <name type="scientific">Mastigocoleus testarum BC008</name>
    <dbReference type="NCBI Taxonomy" id="371196"/>
    <lineage>
        <taxon>Bacteria</taxon>
        <taxon>Bacillati</taxon>
        <taxon>Cyanobacteriota</taxon>
        <taxon>Cyanophyceae</taxon>
        <taxon>Nostocales</taxon>
        <taxon>Hapalosiphonaceae</taxon>
        <taxon>Mastigocoleus</taxon>
    </lineage>
</organism>
<evidence type="ECO:0000313" key="2">
    <source>
        <dbReference type="EMBL" id="KST65354.1"/>
    </source>
</evidence>
<reference evidence="2 4" key="1">
    <citation type="journal article" date="2015" name="Genome Announc.">
        <title>Draft Genome of the Euendolithic (true boring) Cyanobacterium Mastigocoleus testarum strain BC008.</title>
        <authorList>
            <person name="Guida B.S."/>
            <person name="Garcia-Pichel F."/>
        </authorList>
    </citation>
    <scope>NUCLEOTIDE SEQUENCE [LARGE SCALE GENOMIC DNA]</scope>
    <source>
        <strain evidence="2 4">BC008</strain>
    </source>
</reference>
<gene>
    <name evidence="2" type="ORF">BC008_21380</name>
    <name evidence="3" type="ORF">BC008_45335</name>
</gene>
<dbReference type="RefSeq" id="WP_058182949.1">
    <property type="nucleotide sequence ID" value="NZ_LMTZ01000001.1"/>
</dbReference>
<accession>A0A0V7ZL19</accession>
<evidence type="ECO:0000313" key="3">
    <source>
        <dbReference type="EMBL" id="KST70418.1"/>
    </source>
</evidence>
<dbReference type="Proteomes" id="UP000053372">
    <property type="component" value="Unassembled WGS sequence"/>
</dbReference>
<protein>
    <submittedName>
        <fullName evidence="2">Uncharacterized protein</fullName>
    </submittedName>
</protein>
<dbReference type="AlphaFoldDB" id="A0A0V7ZL19"/>
<feature type="region of interest" description="Disordered" evidence="1">
    <location>
        <begin position="55"/>
        <end position="96"/>
    </location>
</feature>
<comment type="caution">
    <text evidence="2">The sequence shown here is derived from an EMBL/GenBank/DDBJ whole genome shotgun (WGS) entry which is preliminary data.</text>
</comment>
<dbReference type="EMBL" id="LMTZ01000001">
    <property type="protein sequence ID" value="KST70418.1"/>
    <property type="molecule type" value="Genomic_DNA"/>
</dbReference>
<keyword evidence="4" id="KW-1185">Reference proteome</keyword>
<feature type="compositionally biased region" description="Low complexity" evidence="1">
    <location>
        <begin position="16"/>
        <end position="39"/>
    </location>
</feature>
<dbReference type="EMBL" id="LMTZ01000108">
    <property type="protein sequence ID" value="KST65354.1"/>
    <property type="molecule type" value="Genomic_DNA"/>
</dbReference>
<evidence type="ECO:0000313" key="4">
    <source>
        <dbReference type="Proteomes" id="UP000053372"/>
    </source>
</evidence>
<feature type="region of interest" description="Disordered" evidence="1">
    <location>
        <begin position="1"/>
        <end position="42"/>
    </location>
</feature>
<evidence type="ECO:0000256" key="1">
    <source>
        <dbReference type="SAM" id="MobiDB-lite"/>
    </source>
</evidence>